<dbReference type="PANTHER" id="PTHR48043:SF145">
    <property type="entry name" value="FI06409P-RELATED"/>
    <property type="match status" value="1"/>
</dbReference>
<accession>K9ARH5</accession>
<dbReference type="NCBIfam" id="TIGR01426">
    <property type="entry name" value="MGT"/>
    <property type="match status" value="1"/>
</dbReference>
<dbReference type="PANTHER" id="PTHR48043">
    <property type="entry name" value="EG:EG0003.4 PROTEIN-RELATED"/>
    <property type="match status" value="1"/>
</dbReference>
<sequence>MADVLFINIGPEGHVNPSLPIVKTLVDMGENVTAYVGDGYEDKFKATDANINTLSSETMLETFLSERRENLFSVINGLVKMYTLALPKILANIEGKTFDYIVADSMFSGGYAMAQKLQLPLISLVSSFAETEADFDDKIKLISKTVPVADKTYEDERFNELIGELNNAMGLELSKRYEIMNNPGNMHISAVLKGFQFENHAYHDDACTFIGPRTSEANQDDTFMDDIDQSKPIIYISLGTVFNENMAFFNQCIEALKDLDVTVIMSIGNTNDVADFEHLSDQFIVRNYVPQKAILKQADVFMTHAGMNSTNEAIMAHVPMLAFPQSADQPFVSKQLEDLGLGVKLNSSTVTVDDIKSHVNAILEEKAQYQQALEQVSATHCDLEVVKETIRNFKQAQKIKQ</sequence>
<keyword evidence="2" id="KW-0328">Glycosyltransferase</keyword>
<dbReference type="Pfam" id="PF00201">
    <property type="entry name" value="UDPGT"/>
    <property type="match status" value="1"/>
</dbReference>
<comment type="caution">
    <text evidence="4">The sequence shown here is derived from an EMBL/GenBank/DDBJ whole genome shotgun (WGS) entry which is preliminary data.</text>
</comment>
<reference evidence="4 5" key="1">
    <citation type="journal article" date="2013" name="Genome Announc.">
        <title>Genome Sequence of Staphylococcus massiliensis Strain S46, Isolated from the Surface of Healthy Human Skin.</title>
        <authorList>
            <person name="Srivastav R."/>
            <person name="Singh A."/>
            <person name="Jangir P.K."/>
            <person name="Kumari C."/>
            <person name="Muduli S."/>
            <person name="Sharma R."/>
        </authorList>
    </citation>
    <scope>NUCLEOTIDE SEQUENCE [LARGE SCALE GENOMIC DNA]</scope>
    <source>
        <strain evidence="4 5">S46</strain>
    </source>
</reference>
<dbReference type="SUPFAM" id="SSF53756">
    <property type="entry name" value="UDP-Glycosyltransferase/glycogen phosphorylase"/>
    <property type="match status" value="1"/>
</dbReference>
<keyword evidence="5" id="KW-1185">Reference proteome</keyword>
<dbReference type="EMBL" id="AMSQ01000003">
    <property type="protein sequence ID" value="EKU50038.1"/>
    <property type="molecule type" value="Genomic_DNA"/>
</dbReference>
<dbReference type="AlphaFoldDB" id="K9ARH5"/>
<dbReference type="OrthoDB" id="6620093at2"/>
<organism evidence="4 5">
    <name type="scientific">Staphylococcus massiliensis S46</name>
    <dbReference type="NCBI Taxonomy" id="1229783"/>
    <lineage>
        <taxon>Bacteria</taxon>
        <taxon>Bacillati</taxon>
        <taxon>Bacillota</taxon>
        <taxon>Bacilli</taxon>
        <taxon>Bacillales</taxon>
        <taxon>Staphylococcaceae</taxon>
        <taxon>Staphylococcus</taxon>
    </lineage>
</organism>
<dbReference type="PATRIC" id="fig|1229783.3.peg.441"/>
<dbReference type="InterPro" id="IPR006326">
    <property type="entry name" value="UDPGT_MGT-like"/>
</dbReference>
<evidence type="ECO:0000256" key="3">
    <source>
        <dbReference type="ARBA" id="ARBA00022679"/>
    </source>
</evidence>
<evidence type="ECO:0000313" key="5">
    <source>
        <dbReference type="Proteomes" id="UP000009885"/>
    </source>
</evidence>
<dbReference type="InterPro" id="IPR002213">
    <property type="entry name" value="UDP_glucos_trans"/>
</dbReference>
<gene>
    <name evidence="4" type="ORF">C273_02178</name>
</gene>
<evidence type="ECO:0000256" key="2">
    <source>
        <dbReference type="ARBA" id="ARBA00022676"/>
    </source>
</evidence>
<name>K9ARH5_9STAP</name>
<dbReference type="RefSeq" id="WP_009382230.1">
    <property type="nucleotide sequence ID" value="NZ_AMSQ01000003.1"/>
</dbReference>
<dbReference type="Proteomes" id="UP000009885">
    <property type="component" value="Unassembled WGS sequence"/>
</dbReference>
<dbReference type="InterPro" id="IPR050271">
    <property type="entry name" value="UDP-glycosyltransferase"/>
</dbReference>
<proteinExistence type="inferred from homology"/>
<dbReference type="FunFam" id="3.40.50.2000:FF:000072">
    <property type="entry name" value="Glycosyl transferase"/>
    <property type="match status" value="1"/>
</dbReference>
<dbReference type="eggNOG" id="COG1819">
    <property type="taxonomic scope" value="Bacteria"/>
</dbReference>
<dbReference type="GO" id="GO:0016758">
    <property type="term" value="F:hexosyltransferase activity"/>
    <property type="evidence" value="ECO:0007669"/>
    <property type="project" value="InterPro"/>
</dbReference>
<protein>
    <submittedName>
        <fullName evidence="4">Glycosyltransferase</fullName>
    </submittedName>
</protein>
<keyword evidence="3 4" id="KW-0808">Transferase</keyword>
<comment type="similarity">
    <text evidence="1">Belongs to the UDP-glycosyltransferase family.</text>
</comment>
<evidence type="ECO:0000256" key="1">
    <source>
        <dbReference type="ARBA" id="ARBA00009995"/>
    </source>
</evidence>
<dbReference type="STRING" id="1229783.C273_02178"/>
<dbReference type="CDD" id="cd03784">
    <property type="entry name" value="GT1_Gtf-like"/>
    <property type="match status" value="1"/>
</dbReference>
<evidence type="ECO:0000313" key="4">
    <source>
        <dbReference type="EMBL" id="EKU50038.1"/>
    </source>
</evidence>
<dbReference type="Gene3D" id="3.40.50.2000">
    <property type="entry name" value="Glycogen Phosphorylase B"/>
    <property type="match status" value="2"/>
</dbReference>
<dbReference type="GO" id="GO:0008194">
    <property type="term" value="F:UDP-glycosyltransferase activity"/>
    <property type="evidence" value="ECO:0007669"/>
    <property type="project" value="InterPro"/>
</dbReference>